<reference evidence="6" key="1">
    <citation type="submission" date="2022-03" db="EMBL/GenBank/DDBJ databases">
        <title>The complete genome sequence of a Methyloterrigena soli.</title>
        <authorList>
            <person name="Zi Z."/>
        </authorList>
    </citation>
    <scope>NUCLEOTIDE SEQUENCE</scope>
    <source>
        <strain evidence="6">M48</strain>
    </source>
</reference>
<dbReference type="AlphaFoldDB" id="A0AA41UFD6"/>
<dbReference type="PANTHER" id="PTHR30055">
    <property type="entry name" value="HTH-TYPE TRANSCRIPTIONAL REGULATOR RUTR"/>
    <property type="match status" value="1"/>
</dbReference>
<keyword evidence="1" id="KW-0805">Transcription regulation</keyword>
<evidence type="ECO:0000313" key="6">
    <source>
        <dbReference type="EMBL" id="MCI0129434.1"/>
    </source>
</evidence>
<evidence type="ECO:0000256" key="2">
    <source>
        <dbReference type="ARBA" id="ARBA00023125"/>
    </source>
</evidence>
<dbReference type="RefSeq" id="WP_035094077.1">
    <property type="nucleotide sequence ID" value="NZ_CP068983.1"/>
</dbReference>
<comment type="caution">
    <text evidence="6">The sequence shown here is derived from an EMBL/GenBank/DDBJ whole genome shotgun (WGS) entry which is preliminary data.</text>
</comment>
<accession>A0AA41UFD6</accession>
<dbReference type="Pfam" id="PF00440">
    <property type="entry name" value="TetR_N"/>
    <property type="match status" value="1"/>
</dbReference>
<dbReference type="GO" id="GO:0003700">
    <property type="term" value="F:DNA-binding transcription factor activity"/>
    <property type="evidence" value="ECO:0007669"/>
    <property type="project" value="TreeGrafter"/>
</dbReference>
<dbReference type="Proteomes" id="UP001156140">
    <property type="component" value="Unassembled WGS sequence"/>
</dbReference>
<dbReference type="PRINTS" id="PR00455">
    <property type="entry name" value="HTHTETR"/>
</dbReference>
<dbReference type="GO" id="GO:0000976">
    <property type="term" value="F:transcription cis-regulatory region binding"/>
    <property type="evidence" value="ECO:0007669"/>
    <property type="project" value="TreeGrafter"/>
</dbReference>
<evidence type="ECO:0000256" key="1">
    <source>
        <dbReference type="ARBA" id="ARBA00023015"/>
    </source>
</evidence>
<keyword evidence="7" id="KW-1185">Reference proteome</keyword>
<dbReference type="InterPro" id="IPR001647">
    <property type="entry name" value="HTH_TetR"/>
</dbReference>
<dbReference type="InterPro" id="IPR050109">
    <property type="entry name" value="HTH-type_TetR-like_transc_reg"/>
</dbReference>
<evidence type="ECO:0000256" key="3">
    <source>
        <dbReference type="ARBA" id="ARBA00023163"/>
    </source>
</evidence>
<keyword evidence="2 4" id="KW-0238">DNA-binding</keyword>
<dbReference type="SUPFAM" id="SSF46689">
    <property type="entry name" value="Homeodomain-like"/>
    <property type="match status" value="1"/>
</dbReference>
<sequence>MSGERRIPNFRLQLRRPDMVLDAALDIFSRDGFEKGRMEDIARRAGVTKSAVYHHFPSKTAILEALIRRHCLPETPGATLEVILVELTLGKARAVLDLVLREYRNIPGLGRLYWDEAVRRVSERATASMEEAESVVRAALSRTVVDRVFG</sequence>
<evidence type="ECO:0000313" key="7">
    <source>
        <dbReference type="Proteomes" id="UP001156140"/>
    </source>
</evidence>
<dbReference type="PANTHER" id="PTHR30055:SF234">
    <property type="entry name" value="HTH-TYPE TRANSCRIPTIONAL REGULATOR BETI"/>
    <property type="match status" value="1"/>
</dbReference>
<dbReference type="Gene3D" id="1.10.357.10">
    <property type="entry name" value="Tetracycline Repressor, domain 2"/>
    <property type="match status" value="1"/>
</dbReference>
<organism evidence="6 7">
    <name type="scientific">Paradevosia shaoguanensis</name>
    <dbReference type="NCBI Taxonomy" id="1335043"/>
    <lineage>
        <taxon>Bacteria</taxon>
        <taxon>Pseudomonadati</taxon>
        <taxon>Pseudomonadota</taxon>
        <taxon>Alphaproteobacteria</taxon>
        <taxon>Hyphomicrobiales</taxon>
        <taxon>Devosiaceae</taxon>
        <taxon>Paradevosia</taxon>
    </lineage>
</organism>
<dbReference type="PROSITE" id="PS50977">
    <property type="entry name" value="HTH_TETR_2"/>
    <property type="match status" value="1"/>
</dbReference>
<feature type="domain" description="HTH tetR-type" evidence="5">
    <location>
        <begin position="14"/>
        <end position="74"/>
    </location>
</feature>
<proteinExistence type="predicted"/>
<feature type="DNA-binding region" description="H-T-H motif" evidence="4">
    <location>
        <begin position="37"/>
        <end position="56"/>
    </location>
</feature>
<name>A0AA41UFD6_9HYPH</name>
<keyword evidence="3" id="KW-0804">Transcription</keyword>
<gene>
    <name evidence="6" type="ORF">ML536_21575</name>
</gene>
<dbReference type="InterPro" id="IPR009057">
    <property type="entry name" value="Homeodomain-like_sf"/>
</dbReference>
<protein>
    <submittedName>
        <fullName evidence="6">TetR/AcrR family transcriptional regulator</fullName>
    </submittedName>
</protein>
<evidence type="ECO:0000256" key="4">
    <source>
        <dbReference type="PROSITE-ProRule" id="PRU00335"/>
    </source>
</evidence>
<evidence type="ECO:0000259" key="5">
    <source>
        <dbReference type="PROSITE" id="PS50977"/>
    </source>
</evidence>
<dbReference type="EMBL" id="JALAZD010000005">
    <property type="protein sequence ID" value="MCI0129434.1"/>
    <property type="molecule type" value="Genomic_DNA"/>
</dbReference>